<name>A0A8S5QR21_9CAUD</name>
<proteinExistence type="predicted"/>
<accession>A0A8S5QR21</accession>
<protein>
    <submittedName>
        <fullName evidence="2">Uncharacterized protein</fullName>
    </submittedName>
</protein>
<evidence type="ECO:0000313" key="2">
    <source>
        <dbReference type="EMBL" id="DAE21273.1"/>
    </source>
</evidence>
<feature type="region of interest" description="Disordered" evidence="1">
    <location>
        <begin position="1"/>
        <end position="40"/>
    </location>
</feature>
<dbReference type="EMBL" id="BK015710">
    <property type="protein sequence ID" value="DAE21273.1"/>
    <property type="molecule type" value="Genomic_DNA"/>
</dbReference>
<evidence type="ECO:0000256" key="1">
    <source>
        <dbReference type="SAM" id="MobiDB-lite"/>
    </source>
</evidence>
<reference evidence="2" key="1">
    <citation type="journal article" date="2021" name="Proc. Natl. Acad. Sci. U.S.A.">
        <title>A Catalog of Tens of Thousands of Viruses from Human Metagenomes Reveals Hidden Associations with Chronic Diseases.</title>
        <authorList>
            <person name="Tisza M.J."/>
            <person name="Buck C.B."/>
        </authorList>
    </citation>
    <scope>NUCLEOTIDE SEQUENCE</scope>
    <source>
        <strain evidence="2">CtkvU4</strain>
    </source>
</reference>
<sequence length="40" mass="4406">MIIAGKGARREVEKIKGPPGSCKGKPSLLIYRDRKDDHGK</sequence>
<organism evidence="2">
    <name type="scientific">Caudovirales sp. ctkvU4</name>
    <dbReference type="NCBI Taxonomy" id="2826783"/>
    <lineage>
        <taxon>Viruses</taxon>
        <taxon>Duplodnaviria</taxon>
        <taxon>Heunggongvirae</taxon>
        <taxon>Uroviricota</taxon>
        <taxon>Caudoviricetes</taxon>
    </lineage>
</organism>
<feature type="compositionally biased region" description="Basic and acidic residues" evidence="1">
    <location>
        <begin position="31"/>
        <end position="40"/>
    </location>
</feature>